<sequence length="301" mass="32111">MPVPTPPPPDRLPALLAGAVPEPVRAGRWLTRGTLVSGISGFGLLLTDAALGVGGDAFGAAGGALVVAALGAGVGALVVRSGAPVYPHLGRYRAQWQAAGANARQLAILDEAHRLRAATPPVGYRDRRTTVNPLADAYAIFTSPAWRDPWLADHQLLIDPIAEAAEILDHLHRVTGLLGEVREQRRQLPADSAAGRTYAGYERALLGALDDGLRRSRALTAYRAEVRRLESVLRVSRALPAAEAFGDRVLDVVSQSARHELAAQQLDDSREQLRMVEHGLREITDLLGSAPELPARPRPPG</sequence>
<organism evidence="2 3">
    <name type="scientific">Microlunatus capsulatus</name>
    <dbReference type="NCBI Taxonomy" id="99117"/>
    <lineage>
        <taxon>Bacteria</taxon>
        <taxon>Bacillati</taxon>
        <taxon>Actinomycetota</taxon>
        <taxon>Actinomycetes</taxon>
        <taxon>Propionibacteriales</taxon>
        <taxon>Propionibacteriaceae</taxon>
        <taxon>Microlunatus</taxon>
    </lineage>
</organism>
<keyword evidence="1" id="KW-0472">Membrane</keyword>
<evidence type="ECO:0000313" key="3">
    <source>
        <dbReference type="Proteomes" id="UP000758168"/>
    </source>
</evidence>
<gene>
    <name evidence="2" type="ORF">JOF54_002412</name>
</gene>
<feature type="transmembrane region" description="Helical" evidence="1">
    <location>
        <begin position="57"/>
        <end position="79"/>
    </location>
</feature>
<protein>
    <submittedName>
        <fullName evidence="2">Uncharacterized protein</fullName>
    </submittedName>
</protein>
<name>A0ABS4Z8X0_9ACTN</name>
<reference evidence="2 3" key="1">
    <citation type="submission" date="2021-03" db="EMBL/GenBank/DDBJ databases">
        <title>Sequencing the genomes of 1000 actinobacteria strains.</title>
        <authorList>
            <person name="Klenk H.-P."/>
        </authorList>
    </citation>
    <scope>NUCLEOTIDE SEQUENCE [LARGE SCALE GENOMIC DNA]</scope>
    <source>
        <strain evidence="2 3">DSM 12936</strain>
    </source>
</reference>
<accession>A0ABS4Z8X0</accession>
<comment type="caution">
    <text evidence="2">The sequence shown here is derived from an EMBL/GenBank/DDBJ whole genome shotgun (WGS) entry which is preliminary data.</text>
</comment>
<keyword evidence="3" id="KW-1185">Reference proteome</keyword>
<dbReference type="EMBL" id="JAGIOB010000001">
    <property type="protein sequence ID" value="MBP2417490.1"/>
    <property type="molecule type" value="Genomic_DNA"/>
</dbReference>
<keyword evidence="1" id="KW-0812">Transmembrane</keyword>
<dbReference type="RefSeq" id="WP_210056088.1">
    <property type="nucleotide sequence ID" value="NZ_BAAAMH010000003.1"/>
</dbReference>
<evidence type="ECO:0000256" key="1">
    <source>
        <dbReference type="SAM" id="Phobius"/>
    </source>
</evidence>
<evidence type="ECO:0000313" key="2">
    <source>
        <dbReference type="EMBL" id="MBP2417490.1"/>
    </source>
</evidence>
<dbReference type="Proteomes" id="UP000758168">
    <property type="component" value="Unassembled WGS sequence"/>
</dbReference>
<keyword evidence="1" id="KW-1133">Transmembrane helix</keyword>
<proteinExistence type="predicted"/>